<gene>
    <name evidence="2" type="ORF">FHR99_001241</name>
</gene>
<dbReference type="InterPro" id="IPR011008">
    <property type="entry name" value="Dimeric_a/b-barrel"/>
</dbReference>
<dbReference type="GO" id="GO:0004497">
    <property type="term" value="F:monooxygenase activity"/>
    <property type="evidence" value="ECO:0007669"/>
    <property type="project" value="UniProtKB-KW"/>
</dbReference>
<dbReference type="PROSITE" id="PS51725">
    <property type="entry name" value="ABM"/>
    <property type="match status" value="1"/>
</dbReference>
<dbReference type="RefSeq" id="WP_183409653.1">
    <property type="nucleotide sequence ID" value="NZ_JACHWY010000001.1"/>
</dbReference>
<protein>
    <submittedName>
        <fullName evidence="2">Quinol monooxygenase YgiN</fullName>
    </submittedName>
</protein>
<organism evidence="2 3">
    <name type="scientific">Litorivivens lipolytica</name>
    <dbReference type="NCBI Taxonomy" id="1524264"/>
    <lineage>
        <taxon>Bacteria</taxon>
        <taxon>Pseudomonadati</taxon>
        <taxon>Pseudomonadota</taxon>
        <taxon>Gammaproteobacteria</taxon>
        <taxon>Litorivivens</taxon>
    </lineage>
</organism>
<comment type="caution">
    <text evidence="2">The sequence shown here is derived from an EMBL/GenBank/DDBJ whole genome shotgun (WGS) entry which is preliminary data.</text>
</comment>
<feature type="domain" description="ABM" evidence="1">
    <location>
        <begin position="2"/>
        <end position="96"/>
    </location>
</feature>
<sequence>MIIVHGCAVVPEAKLEEALRLSREHVARSRAEPGCLEHGVYLDPDVAGRLLFVEKWASEAALKQHFAVPESIAFVEAISAIASESPSLSMFSASEL</sequence>
<evidence type="ECO:0000259" key="1">
    <source>
        <dbReference type="PROSITE" id="PS51725"/>
    </source>
</evidence>
<keyword evidence="3" id="KW-1185">Reference proteome</keyword>
<keyword evidence="2" id="KW-0560">Oxidoreductase</keyword>
<dbReference type="AlphaFoldDB" id="A0A7W4W3X6"/>
<dbReference type="Gene3D" id="3.30.70.100">
    <property type="match status" value="1"/>
</dbReference>
<dbReference type="InterPro" id="IPR007138">
    <property type="entry name" value="ABM_dom"/>
</dbReference>
<name>A0A7W4W3X6_9GAMM</name>
<dbReference type="Proteomes" id="UP000537130">
    <property type="component" value="Unassembled WGS sequence"/>
</dbReference>
<evidence type="ECO:0000313" key="3">
    <source>
        <dbReference type="Proteomes" id="UP000537130"/>
    </source>
</evidence>
<dbReference type="EMBL" id="JACHWY010000001">
    <property type="protein sequence ID" value="MBB3047005.1"/>
    <property type="molecule type" value="Genomic_DNA"/>
</dbReference>
<evidence type="ECO:0000313" key="2">
    <source>
        <dbReference type="EMBL" id="MBB3047005.1"/>
    </source>
</evidence>
<proteinExistence type="predicted"/>
<accession>A0A7W4W3X6</accession>
<dbReference type="SUPFAM" id="SSF54909">
    <property type="entry name" value="Dimeric alpha+beta barrel"/>
    <property type="match status" value="1"/>
</dbReference>
<reference evidence="2 3" key="1">
    <citation type="submission" date="2020-08" db="EMBL/GenBank/DDBJ databases">
        <title>Genomic Encyclopedia of Type Strains, Phase III (KMG-III): the genomes of soil and plant-associated and newly described type strains.</title>
        <authorList>
            <person name="Whitman W."/>
        </authorList>
    </citation>
    <scope>NUCLEOTIDE SEQUENCE [LARGE SCALE GENOMIC DNA]</scope>
    <source>
        <strain evidence="2 3">CECT 8654</strain>
    </source>
</reference>
<dbReference type="Pfam" id="PF03992">
    <property type="entry name" value="ABM"/>
    <property type="match status" value="1"/>
</dbReference>
<keyword evidence="2" id="KW-0503">Monooxygenase</keyword>